<feature type="binding site" evidence="2">
    <location>
        <position position="113"/>
    </location>
    <ligand>
        <name>substrate</name>
    </ligand>
</feature>
<feature type="domain" description="NADP-dependent oxidoreductase" evidence="4">
    <location>
        <begin position="15"/>
        <end position="270"/>
    </location>
</feature>
<dbReference type="PRINTS" id="PR00069">
    <property type="entry name" value="ALDKETRDTASE"/>
</dbReference>
<evidence type="ECO:0000313" key="6">
    <source>
        <dbReference type="Proteomes" id="UP000675379"/>
    </source>
</evidence>
<evidence type="ECO:0000256" key="1">
    <source>
        <dbReference type="PIRSR" id="PIRSR000097-1"/>
    </source>
</evidence>
<evidence type="ECO:0000256" key="2">
    <source>
        <dbReference type="PIRSR" id="PIRSR000097-2"/>
    </source>
</evidence>
<dbReference type="PIRSF" id="PIRSF000097">
    <property type="entry name" value="AKR"/>
    <property type="match status" value="1"/>
</dbReference>
<sequence>MDNQLLLKDGTPMPKLGMGTWNMGENPKTRFEEIRALRHGIQEGMTLLDTAEMYGEGLSEELIGEALKGLRREDLFLVSKFYPHHGKKEALKRSCKNSLKRLGTAYLDLYLLHWRGSVPLAETVEGLEELKAEGLIRNWGVSNFDVEDLEELLQVPQGENCRVNQVLYHLGSRGIERDLLPYAQAQGILTMAYCPMAHDAASRKRITGSPLVKEMALRLEKTPEQLMLAFLLAQKNLCVIPKASTLEHVNQNAQMLSFTLSMEDLAALSAAFPPPSQRVPLDML</sequence>
<dbReference type="PANTHER" id="PTHR43638:SF3">
    <property type="entry name" value="ALDEHYDE REDUCTASE"/>
    <property type="match status" value="1"/>
</dbReference>
<dbReference type="InterPro" id="IPR023210">
    <property type="entry name" value="NADP_OxRdtase_dom"/>
</dbReference>
<dbReference type="CDD" id="cd19138">
    <property type="entry name" value="AKR_YeaE"/>
    <property type="match status" value="1"/>
</dbReference>
<evidence type="ECO:0000256" key="3">
    <source>
        <dbReference type="PIRSR" id="PIRSR000097-3"/>
    </source>
</evidence>
<dbReference type="Proteomes" id="UP000675379">
    <property type="component" value="Unassembled WGS sequence"/>
</dbReference>
<reference evidence="5" key="1">
    <citation type="submission" date="2021-04" db="EMBL/GenBank/DDBJ databases">
        <title>Proteiniclasticum sedimins sp. nov., an obligate anaerobic bacterium isolated from anaerobic sludge.</title>
        <authorList>
            <person name="Liu J."/>
        </authorList>
    </citation>
    <scope>NUCLEOTIDE SEQUENCE</scope>
    <source>
        <strain evidence="5">BAD-10</strain>
    </source>
</reference>
<comment type="caution">
    <text evidence="5">The sequence shown here is derived from an EMBL/GenBank/DDBJ whole genome shotgun (WGS) entry which is preliminary data.</text>
</comment>
<dbReference type="Gene3D" id="3.20.20.100">
    <property type="entry name" value="NADP-dependent oxidoreductase domain"/>
    <property type="match status" value="1"/>
</dbReference>
<dbReference type="RefSeq" id="WP_211802669.1">
    <property type="nucleotide sequence ID" value="NZ_JAGSCS010000024.1"/>
</dbReference>
<feature type="site" description="Lowers pKa of active site Tyr" evidence="3">
    <location>
        <position position="80"/>
    </location>
</feature>
<protein>
    <submittedName>
        <fullName evidence="5">Aldo/keto reductase</fullName>
    </submittedName>
</protein>
<evidence type="ECO:0000259" key="4">
    <source>
        <dbReference type="Pfam" id="PF00248"/>
    </source>
</evidence>
<dbReference type="SUPFAM" id="SSF51430">
    <property type="entry name" value="NAD(P)-linked oxidoreductase"/>
    <property type="match status" value="1"/>
</dbReference>
<gene>
    <name evidence="5" type="ORF">KCG48_13110</name>
</gene>
<name>A0A941CSD1_9CLOT</name>
<dbReference type="Pfam" id="PF00248">
    <property type="entry name" value="Aldo_ket_red"/>
    <property type="match status" value="1"/>
</dbReference>
<proteinExistence type="predicted"/>
<evidence type="ECO:0000313" key="5">
    <source>
        <dbReference type="EMBL" id="MBR0577254.1"/>
    </source>
</evidence>
<dbReference type="InterPro" id="IPR036812">
    <property type="entry name" value="NAD(P)_OxRdtase_dom_sf"/>
</dbReference>
<dbReference type="InterPro" id="IPR020471">
    <property type="entry name" value="AKR"/>
</dbReference>
<organism evidence="5 6">
    <name type="scientific">Proteiniclasticum sediminis</name>
    <dbReference type="NCBI Taxonomy" id="2804028"/>
    <lineage>
        <taxon>Bacteria</taxon>
        <taxon>Bacillati</taxon>
        <taxon>Bacillota</taxon>
        <taxon>Clostridia</taxon>
        <taxon>Eubacteriales</taxon>
        <taxon>Clostridiaceae</taxon>
        <taxon>Proteiniclasticum</taxon>
    </lineage>
</organism>
<accession>A0A941CSD1</accession>
<dbReference type="EMBL" id="JAGSCS010000024">
    <property type="protein sequence ID" value="MBR0577254.1"/>
    <property type="molecule type" value="Genomic_DNA"/>
</dbReference>
<keyword evidence="6" id="KW-1185">Reference proteome</keyword>
<dbReference type="PANTHER" id="PTHR43638">
    <property type="entry name" value="OXIDOREDUCTASE, ALDO/KETO REDUCTASE FAMILY PROTEIN"/>
    <property type="match status" value="1"/>
</dbReference>
<feature type="active site" description="Proton donor" evidence="1">
    <location>
        <position position="54"/>
    </location>
</feature>
<dbReference type="GO" id="GO:0016491">
    <property type="term" value="F:oxidoreductase activity"/>
    <property type="evidence" value="ECO:0007669"/>
    <property type="project" value="InterPro"/>
</dbReference>
<dbReference type="AlphaFoldDB" id="A0A941CSD1"/>